<dbReference type="EMBL" id="CAXLJL010000157">
    <property type="protein sequence ID" value="CAL5133754.1"/>
    <property type="molecule type" value="Genomic_DNA"/>
</dbReference>
<proteinExistence type="predicted"/>
<comment type="caution">
    <text evidence="2">The sequence shown here is derived from an EMBL/GenBank/DDBJ whole genome shotgun (WGS) entry which is preliminary data.</text>
</comment>
<organism evidence="2 3">
    <name type="scientific">Calicophoron daubneyi</name>
    <name type="common">Rumen fluke</name>
    <name type="synonym">Paramphistomum daubneyi</name>
    <dbReference type="NCBI Taxonomy" id="300641"/>
    <lineage>
        <taxon>Eukaryota</taxon>
        <taxon>Metazoa</taxon>
        <taxon>Spiralia</taxon>
        <taxon>Lophotrochozoa</taxon>
        <taxon>Platyhelminthes</taxon>
        <taxon>Trematoda</taxon>
        <taxon>Digenea</taxon>
        <taxon>Plagiorchiida</taxon>
        <taxon>Pronocephalata</taxon>
        <taxon>Paramphistomoidea</taxon>
        <taxon>Paramphistomidae</taxon>
        <taxon>Calicophoron</taxon>
    </lineage>
</organism>
<gene>
    <name evidence="2" type="ORF">CDAUBV1_LOCUS6998</name>
</gene>
<evidence type="ECO:0000313" key="2">
    <source>
        <dbReference type="EMBL" id="CAL5133754.1"/>
    </source>
</evidence>
<sequence>MGNSSSAKFSPLHGTEKKISHSNNCVVDKQRILTIDPRSPSEGIPRTPIRVDKYDSFFDDSTATVNGIKQKSEYSSKSPTGGGFTIDLNTFETLDAVLTEDDSIHRDDVAEEGASALSDTKATEKLVSHDNVIAPDSVPHGRLSWMDRLSKRKSITDSPSLFVRLRQKHDYEKRRKSVPHHPVRGDNVSQKTDSHREEHFRKSEEPVIT</sequence>
<dbReference type="AlphaFoldDB" id="A0AAV2TCG5"/>
<accession>A0AAV2TCG5</accession>
<dbReference type="Proteomes" id="UP001497525">
    <property type="component" value="Unassembled WGS sequence"/>
</dbReference>
<feature type="region of interest" description="Disordered" evidence="1">
    <location>
        <begin position="1"/>
        <end position="23"/>
    </location>
</feature>
<feature type="compositionally biased region" description="Basic and acidic residues" evidence="1">
    <location>
        <begin position="192"/>
        <end position="209"/>
    </location>
</feature>
<feature type="region of interest" description="Disordered" evidence="1">
    <location>
        <begin position="167"/>
        <end position="209"/>
    </location>
</feature>
<protein>
    <submittedName>
        <fullName evidence="2">Uncharacterized protein</fullName>
    </submittedName>
</protein>
<reference evidence="2" key="1">
    <citation type="submission" date="2024-06" db="EMBL/GenBank/DDBJ databases">
        <authorList>
            <person name="Liu X."/>
            <person name="Lenzi L."/>
            <person name="Haldenby T S."/>
            <person name="Uol C."/>
        </authorList>
    </citation>
    <scope>NUCLEOTIDE SEQUENCE</scope>
</reference>
<name>A0AAV2TCG5_CALDB</name>
<evidence type="ECO:0000313" key="3">
    <source>
        <dbReference type="Proteomes" id="UP001497525"/>
    </source>
</evidence>
<evidence type="ECO:0000256" key="1">
    <source>
        <dbReference type="SAM" id="MobiDB-lite"/>
    </source>
</evidence>